<accession>A0AAD8J881</accession>
<protein>
    <submittedName>
        <fullName evidence="1">Uncharacterized protein</fullName>
    </submittedName>
</protein>
<evidence type="ECO:0000313" key="2">
    <source>
        <dbReference type="Proteomes" id="UP001237642"/>
    </source>
</evidence>
<organism evidence="1 2">
    <name type="scientific">Heracleum sosnowskyi</name>
    <dbReference type="NCBI Taxonomy" id="360622"/>
    <lineage>
        <taxon>Eukaryota</taxon>
        <taxon>Viridiplantae</taxon>
        <taxon>Streptophyta</taxon>
        <taxon>Embryophyta</taxon>
        <taxon>Tracheophyta</taxon>
        <taxon>Spermatophyta</taxon>
        <taxon>Magnoliopsida</taxon>
        <taxon>eudicotyledons</taxon>
        <taxon>Gunneridae</taxon>
        <taxon>Pentapetalae</taxon>
        <taxon>asterids</taxon>
        <taxon>campanulids</taxon>
        <taxon>Apiales</taxon>
        <taxon>Apiaceae</taxon>
        <taxon>Apioideae</taxon>
        <taxon>apioid superclade</taxon>
        <taxon>Tordylieae</taxon>
        <taxon>Tordyliinae</taxon>
        <taxon>Heracleum</taxon>
    </lineage>
</organism>
<name>A0AAD8J881_9APIA</name>
<proteinExistence type="predicted"/>
<reference evidence="1" key="2">
    <citation type="submission" date="2023-05" db="EMBL/GenBank/DDBJ databases">
        <authorList>
            <person name="Schelkunov M.I."/>
        </authorList>
    </citation>
    <scope>NUCLEOTIDE SEQUENCE</scope>
    <source>
        <strain evidence="1">Hsosn_3</strain>
        <tissue evidence="1">Leaf</tissue>
    </source>
</reference>
<evidence type="ECO:0000313" key="1">
    <source>
        <dbReference type="EMBL" id="KAK1399279.1"/>
    </source>
</evidence>
<gene>
    <name evidence="1" type="ORF">POM88_009142</name>
</gene>
<dbReference type="AlphaFoldDB" id="A0AAD8J881"/>
<dbReference type="EMBL" id="JAUIZM010000002">
    <property type="protein sequence ID" value="KAK1399279.1"/>
    <property type="molecule type" value="Genomic_DNA"/>
</dbReference>
<keyword evidence="2" id="KW-1185">Reference proteome</keyword>
<reference evidence="1" key="1">
    <citation type="submission" date="2023-02" db="EMBL/GenBank/DDBJ databases">
        <title>Genome of toxic invasive species Heracleum sosnowskyi carries increased number of genes despite the absence of recent whole-genome duplications.</title>
        <authorList>
            <person name="Schelkunov M."/>
            <person name="Shtratnikova V."/>
            <person name="Makarenko M."/>
            <person name="Klepikova A."/>
            <person name="Omelchenko D."/>
            <person name="Novikova G."/>
            <person name="Obukhova E."/>
            <person name="Bogdanov V."/>
            <person name="Penin A."/>
            <person name="Logacheva M."/>
        </authorList>
    </citation>
    <scope>NUCLEOTIDE SEQUENCE</scope>
    <source>
        <strain evidence="1">Hsosn_3</strain>
        <tissue evidence="1">Leaf</tissue>
    </source>
</reference>
<dbReference type="Proteomes" id="UP001237642">
    <property type="component" value="Unassembled WGS sequence"/>
</dbReference>
<sequence>MLQGLGSARIFTLTLHLRTIEALSAVSDFLVHSPSPFHNLKYVKVPPGYNESSMSTCLKHYLLGHSPKATIITPLSQNNNITHTATTSVTAQNAVLQEPLAAPTKVFAGSKNTHKTVCIDTVDMQVQEEQVVQYSAVNTDRARKISAPVEGTSNNRVRSSRRNNDFRLWQGHEVNSEFVCLLDIIMNKYPKTFEHFTTINEELCTSQLNMLCTSVNVFTKICMNQVDAEMIADHRAVFTALQNLGFNVSWLVNRLNFIEQLRFSQPLLPELDAIDSHINNAKTKLQDLQILIKDLHTLCAEKMQEIEKAFGTMGANLLVGCIGDDLLSDP</sequence>
<comment type="caution">
    <text evidence="1">The sequence shown here is derived from an EMBL/GenBank/DDBJ whole genome shotgun (WGS) entry which is preliminary data.</text>
</comment>